<proteinExistence type="predicted"/>
<dbReference type="OrthoDB" id="9807426at2"/>
<gene>
    <name evidence="2" type="ORF">SAMN05444370_102517</name>
</gene>
<sequence>MAVDMSDAALAPGAVARRGPRLWRCRGRDGRLYTIRSMTPADAPALVQAYAEQDADDRLSRMLAALPRLPMPLARRLCTVDETRDVALALFADDEPHRLCGGARLMRDGDGDAAEFAVSVASRLQGAGLGRLALETALSVGPEIGVRRVWGTILRSNAPMRGLARKLGMSERRDPDDRMLIIAEKTLAPA</sequence>
<protein>
    <submittedName>
        <fullName evidence="2">Acetyltransferase</fullName>
    </submittedName>
</protein>
<dbReference type="PROSITE" id="PS51186">
    <property type="entry name" value="GNAT"/>
    <property type="match status" value="1"/>
</dbReference>
<dbReference type="SUPFAM" id="SSF55729">
    <property type="entry name" value="Acyl-CoA N-acyltransferases (Nat)"/>
    <property type="match status" value="1"/>
</dbReference>
<feature type="domain" description="N-acetyltransferase" evidence="1">
    <location>
        <begin position="33"/>
        <end position="188"/>
    </location>
</feature>
<dbReference type="EMBL" id="FNQM01000002">
    <property type="protein sequence ID" value="SEA01332.1"/>
    <property type="molecule type" value="Genomic_DNA"/>
</dbReference>
<reference evidence="2 3" key="1">
    <citation type="submission" date="2016-10" db="EMBL/GenBank/DDBJ databases">
        <authorList>
            <person name="de Groot N.N."/>
        </authorList>
    </citation>
    <scope>NUCLEOTIDE SEQUENCE [LARGE SCALE GENOMIC DNA]</scope>
    <source>
        <strain evidence="2 3">DSM 15345</strain>
    </source>
</reference>
<dbReference type="STRING" id="89524.SAMN05444370_102517"/>
<dbReference type="RefSeq" id="WP_093249792.1">
    <property type="nucleotide sequence ID" value="NZ_FNQM01000002.1"/>
</dbReference>
<dbReference type="InterPro" id="IPR016181">
    <property type="entry name" value="Acyl_CoA_acyltransferase"/>
</dbReference>
<evidence type="ECO:0000313" key="3">
    <source>
        <dbReference type="Proteomes" id="UP000198703"/>
    </source>
</evidence>
<evidence type="ECO:0000313" key="2">
    <source>
        <dbReference type="EMBL" id="SEA01332.1"/>
    </source>
</evidence>
<dbReference type="Pfam" id="PF00583">
    <property type="entry name" value="Acetyltransf_1"/>
    <property type="match status" value="1"/>
</dbReference>
<dbReference type="Gene3D" id="3.40.630.30">
    <property type="match status" value="1"/>
</dbReference>
<dbReference type="InterPro" id="IPR000182">
    <property type="entry name" value="GNAT_dom"/>
</dbReference>
<name>A0A1H3XRZ4_9RHOB</name>
<evidence type="ECO:0000259" key="1">
    <source>
        <dbReference type="PROSITE" id="PS51186"/>
    </source>
</evidence>
<accession>A0A1H3XRZ4</accession>
<keyword evidence="3" id="KW-1185">Reference proteome</keyword>
<dbReference type="GO" id="GO:0016747">
    <property type="term" value="F:acyltransferase activity, transferring groups other than amino-acyl groups"/>
    <property type="evidence" value="ECO:0007669"/>
    <property type="project" value="InterPro"/>
</dbReference>
<organism evidence="2 3">
    <name type="scientific">Rubrimonas cliftonensis</name>
    <dbReference type="NCBI Taxonomy" id="89524"/>
    <lineage>
        <taxon>Bacteria</taxon>
        <taxon>Pseudomonadati</taxon>
        <taxon>Pseudomonadota</taxon>
        <taxon>Alphaproteobacteria</taxon>
        <taxon>Rhodobacterales</taxon>
        <taxon>Paracoccaceae</taxon>
        <taxon>Rubrimonas</taxon>
    </lineage>
</organism>
<dbReference type="Proteomes" id="UP000198703">
    <property type="component" value="Unassembled WGS sequence"/>
</dbReference>
<dbReference type="AlphaFoldDB" id="A0A1H3XRZ4"/>
<keyword evidence="2" id="KW-0808">Transferase</keyword>